<reference evidence="7 8" key="1">
    <citation type="submission" date="2020-08" db="EMBL/GenBank/DDBJ databases">
        <title>Genomic Encyclopedia of Type Strains, Phase IV (KMG-IV): sequencing the most valuable type-strain genomes for metagenomic binning, comparative biology and taxonomic classification.</title>
        <authorList>
            <person name="Goeker M."/>
        </authorList>
    </citation>
    <scope>NUCLEOTIDE SEQUENCE [LARGE SCALE GENOMIC DNA]</scope>
    <source>
        <strain evidence="7 8">DSM 101806</strain>
    </source>
</reference>
<accession>A0A7W6JSX8</accession>
<dbReference type="Pfam" id="PF01850">
    <property type="entry name" value="PIN"/>
    <property type="match status" value="1"/>
</dbReference>
<dbReference type="GO" id="GO:0090729">
    <property type="term" value="F:toxin activity"/>
    <property type="evidence" value="ECO:0007669"/>
    <property type="project" value="UniProtKB-KW"/>
</dbReference>
<keyword evidence="1 5" id="KW-1277">Toxin-antitoxin system</keyword>
<sequence length="141" mass="14972">MSYYLDTSAVVAALVAEPHSPAILDWLAAMEPGTVFISDWSHTEVASALSLKVRTGALTLELRAAAASAWQTMHNHNFPTLAVLPEHFDVAANFASQPDLGLRAGDALHLAIAREGAHNLVTLDHAMADAALQLGVPVERV</sequence>
<keyword evidence="4 5" id="KW-0378">Hydrolase</keyword>
<protein>
    <recommendedName>
        <fullName evidence="5">Ribonuclease VapC</fullName>
        <shortName evidence="5">RNase VapC</shortName>
        <ecNumber evidence="5">3.1.-.-</ecNumber>
    </recommendedName>
    <alternativeName>
        <fullName evidence="5">Toxin VapC</fullName>
    </alternativeName>
</protein>
<evidence type="ECO:0000259" key="6">
    <source>
        <dbReference type="Pfam" id="PF01850"/>
    </source>
</evidence>
<comment type="caution">
    <text evidence="7">The sequence shown here is derived from an EMBL/GenBank/DDBJ whole genome shotgun (WGS) entry which is preliminary data.</text>
</comment>
<dbReference type="Proteomes" id="UP000557392">
    <property type="component" value="Unassembled WGS sequence"/>
</dbReference>
<dbReference type="EMBL" id="JACIEH010000001">
    <property type="protein sequence ID" value="MBB4097876.1"/>
    <property type="molecule type" value="Genomic_DNA"/>
</dbReference>
<keyword evidence="5" id="KW-0800">Toxin</keyword>
<feature type="domain" description="PIN" evidence="6">
    <location>
        <begin position="3"/>
        <end position="131"/>
    </location>
</feature>
<proteinExistence type="inferred from homology"/>
<gene>
    <name evidence="5" type="primary">vapC</name>
    <name evidence="7" type="ORF">GGR46_001409</name>
</gene>
<dbReference type="InterPro" id="IPR002716">
    <property type="entry name" value="PIN_dom"/>
</dbReference>
<comment type="function">
    <text evidence="5">Toxic component of a toxin-antitoxin (TA) system. An RNase.</text>
</comment>
<dbReference type="RefSeq" id="WP_183995879.1">
    <property type="nucleotide sequence ID" value="NZ_JACIEH010000001.1"/>
</dbReference>
<dbReference type="CDD" id="cd09874">
    <property type="entry name" value="PIN_MT3492-like"/>
    <property type="match status" value="1"/>
</dbReference>
<dbReference type="GO" id="GO:0000287">
    <property type="term" value="F:magnesium ion binding"/>
    <property type="evidence" value="ECO:0007669"/>
    <property type="project" value="UniProtKB-UniRule"/>
</dbReference>
<dbReference type="Gene3D" id="3.40.50.1010">
    <property type="entry name" value="5'-nuclease"/>
    <property type="match status" value="1"/>
</dbReference>
<evidence type="ECO:0000256" key="2">
    <source>
        <dbReference type="ARBA" id="ARBA00022722"/>
    </source>
</evidence>
<evidence type="ECO:0000256" key="3">
    <source>
        <dbReference type="ARBA" id="ARBA00022723"/>
    </source>
</evidence>
<comment type="cofactor">
    <cofactor evidence="5">
        <name>Mg(2+)</name>
        <dbReference type="ChEBI" id="CHEBI:18420"/>
    </cofactor>
</comment>
<evidence type="ECO:0000256" key="1">
    <source>
        <dbReference type="ARBA" id="ARBA00022649"/>
    </source>
</evidence>
<keyword evidence="8" id="KW-1185">Reference proteome</keyword>
<feature type="binding site" evidence="5">
    <location>
        <position position="106"/>
    </location>
    <ligand>
        <name>Mg(2+)</name>
        <dbReference type="ChEBI" id="CHEBI:18420"/>
    </ligand>
</feature>
<dbReference type="GO" id="GO:0004540">
    <property type="term" value="F:RNA nuclease activity"/>
    <property type="evidence" value="ECO:0007669"/>
    <property type="project" value="InterPro"/>
</dbReference>
<dbReference type="SUPFAM" id="SSF88723">
    <property type="entry name" value="PIN domain-like"/>
    <property type="match status" value="1"/>
</dbReference>
<name>A0A7W6JSX8_9SPHN</name>
<keyword evidence="2 5" id="KW-0540">Nuclease</keyword>
<dbReference type="GO" id="GO:0016787">
    <property type="term" value="F:hydrolase activity"/>
    <property type="evidence" value="ECO:0007669"/>
    <property type="project" value="UniProtKB-KW"/>
</dbReference>
<evidence type="ECO:0000256" key="5">
    <source>
        <dbReference type="HAMAP-Rule" id="MF_00265"/>
    </source>
</evidence>
<comment type="similarity">
    <text evidence="5">Belongs to the PINc/VapC protein family.</text>
</comment>
<organism evidence="7 8">
    <name type="scientific">Sphingomonas kyeonggiensis</name>
    <dbReference type="NCBI Taxonomy" id="1268553"/>
    <lineage>
        <taxon>Bacteria</taxon>
        <taxon>Pseudomonadati</taxon>
        <taxon>Pseudomonadota</taxon>
        <taxon>Alphaproteobacteria</taxon>
        <taxon>Sphingomonadales</taxon>
        <taxon>Sphingomonadaceae</taxon>
        <taxon>Sphingomonas</taxon>
    </lineage>
</organism>
<dbReference type="InterPro" id="IPR022907">
    <property type="entry name" value="VapC_family"/>
</dbReference>
<keyword evidence="5" id="KW-0460">Magnesium</keyword>
<evidence type="ECO:0000313" key="7">
    <source>
        <dbReference type="EMBL" id="MBB4097876.1"/>
    </source>
</evidence>
<evidence type="ECO:0000256" key="4">
    <source>
        <dbReference type="ARBA" id="ARBA00022801"/>
    </source>
</evidence>
<evidence type="ECO:0000313" key="8">
    <source>
        <dbReference type="Proteomes" id="UP000557392"/>
    </source>
</evidence>
<feature type="binding site" evidence="5">
    <location>
        <position position="6"/>
    </location>
    <ligand>
        <name>Mg(2+)</name>
        <dbReference type="ChEBI" id="CHEBI:18420"/>
    </ligand>
</feature>
<dbReference type="AlphaFoldDB" id="A0A7W6JSX8"/>
<dbReference type="HAMAP" id="MF_00265">
    <property type="entry name" value="VapC_Nob1"/>
    <property type="match status" value="1"/>
</dbReference>
<dbReference type="InterPro" id="IPR029060">
    <property type="entry name" value="PIN-like_dom_sf"/>
</dbReference>
<dbReference type="EC" id="3.1.-.-" evidence="5"/>
<keyword evidence="3 5" id="KW-0479">Metal-binding</keyword>